<organism evidence="5 6">
    <name type="scientific">Tsukamurella pseudospumae</name>
    <dbReference type="NCBI Taxonomy" id="239498"/>
    <lineage>
        <taxon>Bacteria</taxon>
        <taxon>Bacillati</taxon>
        <taxon>Actinomycetota</taxon>
        <taxon>Actinomycetes</taxon>
        <taxon>Mycobacteriales</taxon>
        <taxon>Tsukamurellaceae</taxon>
        <taxon>Tsukamurella</taxon>
    </lineage>
</organism>
<dbReference type="SUPFAM" id="SSF51735">
    <property type="entry name" value="NAD(P)-binding Rossmann-fold domains"/>
    <property type="match status" value="1"/>
</dbReference>
<dbReference type="Gene3D" id="3.40.50.720">
    <property type="entry name" value="NAD(P)-binding Rossmann-like Domain"/>
    <property type="match status" value="1"/>
</dbReference>
<evidence type="ECO:0000313" key="6">
    <source>
        <dbReference type="Proteomes" id="UP000070409"/>
    </source>
</evidence>
<proteinExistence type="predicted"/>
<dbReference type="InterPro" id="IPR036291">
    <property type="entry name" value="NAD(P)-bd_dom_sf"/>
</dbReference>
<dbReference type="InterPro" id="IPR013154">
    <property type="entry name" value="ADH-like_N"/>
</dbReference>
<evidence type="ECO:0000256" key="1">
    <source>
        <dbReference type="ARBA" id="ARBA00001947"/>
    </source>
</evidence>
<evidence type="ECO:0000256" key="2">
    <source>
        <dbReference type="ARBA" id="ARBA00022723"/>
    </source>
</evidence>
<reference evidence="5 6" key="1">
    <citation type="submission" date="2016-02" db="EMBL/GenBank/DDBJ databases">
        <authorList>
            <person name="Teng J.L."/>
            <person name="Tang Y."/>
            <person name="Huang Y."/>
            <person name="Guo F."/>
            <person name="Wei W."/>
            <person name="Chen J.H."/>
            <person name="Wong S.Y."/>
            <person name="Lau S.K."/>
            <person name="Woo P.C."/>
        </authorList>
    </citation>
    <scope>NUCLEOTIDE SEQUENCE [LARGE SCALE GENOMIC DNA]</scope>
    <source>
        <strain evidence="5 6">JCM 13375</strain>
    </source>
</reference>
<dbReference type="SUPFAM" id="SSF50129">
    <property type="entry name" value="GroES-like"/>
    <property type="match status" value="1"/>
</dbReference>
<name>A0A137ZR21_9ACTN</name>
<accession>A0A137ZR21</accession>
<dbReference type="PANTHER" id="PTHR42813:SF7">
    <property type="entry name" value="ALCOHOL DEHYDROGENASE (ZN-DEPENDENT)-RELATED"/>
    <property type="match status" value="1"/>
</dbReference>
<gene>
    <name evidence="5" type="ORF">AXK61_14595</name>
</gene>
<dbReference type="PANTHER" id="PTHR42813">
    <property type="entry name" value="ZINC-TYPE ALCOHOL DEHYDROGENASE-LIKE"/>
    <property type="match status" value="1"/>
</dbReference>
<feature type="domain" description="Alcohol dehydrogenase-like N-terminal" evidence="4">
    <location>
        <begin position="85"/>
        <end position="200"/>
    </location>
</feature>
<evidence type="ECO:0000256" key="3">
    <source>
        <dbReference type="ARBA" id="ARBA00022833"/>
    </source>
</evidence>
<comment type="cofactor">
    <cofactor evidence="1">
        <name>Zn(2+)</name>
        <dbReference type="ChEBI" id="CHEBI:29105"/>
    </cofactor>
</comment>
<dbReference type="RefSeq" id="WP_082789214.1">
    <property type="nucleotide sequence ID" value="NZ_LSRE01000005.1"/>
</dbReference>
<dbReference type="Gene3D" id="3.90.180.10">
    <property type="entry name" value="Medium-chain alcohol dehydrogenases, catalytic domain"/>
    <property type="match status" value="2"/>
</dbReference>
<evidence type="ECO:0000259" key="4">
    <source>
        <dbReference type="Pfam" id="PF08240"/>
    </source>
</evidence>
<dbReference type="Proteomes" id="UP000070409">
    <property type="component" value="Unassembled WGS sequence"/>
</dbReference>
<keyword evidence="6" id="KW-1185">Reference proteome</keyword>
<comment type="caution">
    <text evidence="5">The sequence shown here is derived from an EMBL/GenBank/DDBJ whole genome shotgun (WGS) entry which is preliminary data.</text>
</comment>
<dbReference type="EMBL" id="LSRE01000005">
    <property type="protein sequence ID" value="KXP00653.1"/>
    <property type="molecule type" value="Genomic_DNA"/>
</dbReference>
<dbReference type="Pfam" id="PF08240">
    <property type="entry name" value="ADH_N"/>
    <property type="match status" value="1"/>
</dbReference>
<dbReference type="InterPro" id="IPR011032">
    <property type="entry name" value="GroES-like_sf"/>
</dbReference>
<keyword evidence="2" id="KW-0479">Metal-binding</keyword>
<protein>
    <recommendedName>
        <fullName evidence="4">Alcohol dehydrogenase-like N-terminal domain-containing protein</fullName>
    </recommendedName>
</protein>
<evidence type="ECO:0000313" key="5">
    <source>
        <dbReference type="EMBL" id="KXP00653.1"/>
    </source>
</evidence>
<sequence>MESPQATDRPIRARTAIGHYARMLTPDATELTRLGLERGREQRQERVIQSIRGLRRRKTMRALVARPGGNLAWESAPAPQPPDPAAAVVRPVAVATCDLDRAMMLGRTPFPLPMQMGHECVAEVVEAGGDVSSVAPGDLVVVPFQISCGKCTPCASGRPASCLTVPPGSMYGFGFGGGLYGGALADLMTVPFADAMLVPLPPGVEPAIAASAADNLCDAYRQVAPYVPGIIAEDADADVLIVARLSRRDPFTAKTPLYAAMIARALGARRIGIVDARPAVQDLAQTLGFNALDPKDPRSWPEAPLAIDATGSPSGLRKVMRRTAPDGTCVCTYSLHRRVSLPLSASYARNITLRVGRTHVRTLLPDVLALISSGSIDPSAVTTATGTFDEAPAALRAHCSPSAVKTVLTVS</sequence>
<keyword evidence="3" id="KW-0862">Zinc</keyword>